<dbReference type="RefSeq" id="WP_172979011.1">
    <property type="nucleotide sequence ID" value="NZ_JAFKMR010000017.1"/>
</dbReference>
<gene>
    <name evidence="2" type="ORF">J0I24_08665</name>
</gene>
<dbReference type="AlphaFoldDB" id="A0A8I1SVM6"/>
<proteinExistence type="predicted"/>
<protein>
    <recommendedName>
        <fullName evidence="4">Lipoprotein</fullName>
    </recommendedName>
</protein>
<dbReference type="EMBL" id="JAFKMR010000017">
    <property type="protein sequence ID" value="MBN8744367.1"/>
    <property type="molecule type" value="Genomic_DNA"/>
</dbReference>
<dbReference type="InterPro" id="IPR046613">
    <property type="entry name" value="DUF6726"/>
</dbReference>
<sequence>MSRLLIALIFAATALAGCGVVAAPCRIASAGLKMVPVVGHVAAAPTDVCADVIDP</sequence>
<comment type="caution">
    <text evidence="2">The sequence shown here is derived from an EMBL/GenBank/DDBJ whole genome shotgun (WGS) entry which is preliminary data.</text>
</comment>
<dbReference type="Proteomes" id="UP000664800">
    <property type="component" value="Unassembled WGS sequence"/>
</dbReference>
<reference evidence="2" key="1">
    <citation type="submission" date="2021-02" db="EMBL/GenBank/DDBJ databases">
        <title>Thiocyanate and organic carbon inputs drive convergent selection for specific autotrophic Afipia and Thiobacillus strains within complex microbiomes.</title>
        <authorList>
            <person name="Huddy R.J."/>
            <person name="Sachdeva R."/>
            <person name="Kadzinga F."/>
            <person name="Kantor R.S."/>
            <person name="Harrison S.T.L."/>
            <person name="Banfield J.F."/>
        </authorList>
    </citation>
    <scope>NUCLEOTIDE SEQUENCE</scope>
    <source>
        <strain evidence="2">SCN18_13_7_16_R3_B_64_19</strain>
    </source>
</reference>
<name>A0A8I1SVM6_THIA3</name>
<feature type="signal peptide" evidence="1">
    <location>
        <begin position="1"/>
        <end position="22"/>
    </location>
</feature>
<dbReference type="Pfam" id="PF20487">
    <property type="entry name" value="DUF6726"/>
    <property type="match status" value="1"/>
</dbReference>
<keyword evidence="1" id="KW-0732">Signal</keyword>
<evidence type="ECO:0000313" key="3">
    <source>
        <dbReference type="Proteomes" id="UP000664800"/>
    </source>
</evidence>
<accession>A0A8I1SVM6</accession>
<dbReference type="PROSITE" id="PS51257">
    <property type="entry name" value="PROKAR_LIPOPROTEIN"/>
    <property type="match status" value="1"/>
</dbReference>
<evidence type="ECO:0000256" key="1">
    <source>
        <dbReference type="SAM" id="SignalP"/>
    </source>
</evidence>
<organism evidence="2 3">
    <name type="scientific">Thiomonas arsenitoxydans (strain DSM 22701 / CIP 110005 / 3As)</name>
    <dbReference type="NCBI Taxonomy" id="426114"/>
    <lineage>
        <taxon>Bacteria</taxon>
        <taxon>Pseudomonadati</taxon>
        <taxon>Pseudomonadota</taxon>
        <taxon>Betaproteobacteria</taxon>
        <taxon>Burkholderiales</taxon>
        <taxon>Thiomonas</taxon>
    </lineage>
</organism>
<evidence type="ECO:0000313" key="2">
    <source>
        <dbReference type="EMBL" id="MBN8744367.1"/>
    </source>
</evidence>
<feature type="chain" id="PRO_5034477993" description="Lipoprotein" evidence="1">
    <location>
        <begin position="23"/>
        <end position="55"/>
    </location>
</feature>
<evidence type="ECO:0008006" key="4">
    <source>
        <dbReference type="Google" id="ProtNLM"/>
    </source>
</evidence>